<organism evidence="10 11">
    <name type="scientific">Azohydromonas caseinilytica</name>
    <dbReference type="NCBI Taxonomy" id="2728836"/>
    <lineage>
        <taxon>Bacteria</taxon>
        <taxon>Pseudomonadati</taxon>
        <taxon>Pseudomonadota</taxon>
        <taxon>Betaproteobacteria</taxon>
        <taxon>Burkholderiales</taxon>
        <taxon>Sphaerotilaceae</taxon>
        <taxon>Azohydromonas</taxon>
    </lineage>
</organism>
<sequence>MNIGVVQAALAYVAWGLFPLYFHQVATVSAMEIVLHRTVWSLVFVLGVLAAMRRFGALAPVLRQPRQLGLFMLSALLLSGNWLVYVWAVNNGHVIDASLGYFINPLVYVLLGYAFLHERLRPMQWAAIALAGLGVLWLTWQGGQLPWIALLLAGSFGLYGLMRKTASLGALEGLALETLLLAPLAVPALAVWTLQGSSTLAHADAPTVGWLLLAGPITAVPLLLFAAGARRITLATLGLLQYIGPTLQFAIGLWVFHEPFQANRLLGFILIWAALALYSAEGLWVARQRAVAAA</sequence>
<dbReference type="NCBIfam" id="TIGR00688">
    <property type="entry name" value="rarD"/>
    <property type="match status" value="1"/>
</dbReference>
<dbReference type="InterPro" id="IPR000620">
    <property type="entry name" value="EamA_dom"/>
</dbReference>
<feature type="transmembrane region" description="Helical" evidence="8">
    <location>
        <begin position="234"/>
        <end position="256"/>
    </location>
</feature>
<feature type="transmembrane region" description="Helical" evidence="8">
    <location>
        <begin position="262"/>
        <end position="280"/>
    </location>
</feature>
<keyword evidence="6 8" id="KW-1133">Transmembrane helix</keyword>
<dbReference type="PANTHER" id="PTHR22911:SF137">
    <property type="entry name" value="SOLUTE CARRIER FAMILY 35 MEMBER G2-RELATED"/>
    <property type="match status" value="1"/>
</dbReference>
<feature type="transmembrane region" description="Helical" evidence="8">
    <location>
        <begin position="174"/>
        <end position="195"/>
    </location>
</feature>
<feature type="transmembrane region" description="Helical" evidence="8">
    <location>
        <begin position="207"/>
        <end position="227"/>
    </location>
</feature>
<dbReference type="InterPro" id="IPR037185">
    <property type="entry name" value="EmrE-like"/>
</dbReference>
<evidence type="ECO:0000259" key="9">
    <source>
        <dbReference type="Pfam" id="PF00892"/>
    </source>
</evidence>
<dbReference type="PANTHER" id="PTHR22911">
    <property type="entry name" value="ACYL-MALONYL CONDENSING ENZYME-RELATED"/>
    <property type="match status" value="1"/>
</dbReference>
<dbReference type="AlphaFoldDB" id="A0A848FB46"/>
<evidence type="ECO:0000256" key="8">
    <source>
        <dbReference type="SAM" id="Phobius"/>
    </source>
</evidence>
<reference evidence="10 11" key="1">
    <citation type="submission" date="2020-04" db="EMBL/GenBank/DDBJ databases">
        <title>Azohydromonas sp. isolated from soil.</title>
        <authorList>
            <person name="Dahal R.H."/>
        </authorList>
    </citation>
    <scope>NUCLEOTIDE SEQUENCE [LARGE SCALE GENOMIC DNA]</scope>
    <source>
        <strain evidence="10 11">G-1-1-14</strain>
    </source>
</reference>
<feature type="transmembrane region" description="Helical" evidence="8">
    <location>
        <begin position="123"/>
        <end position="140"/>
    </location>
</feature>
<dbReference type="InterPro" id="IPR004626">
    <property type="entry name" value="RarD"/>
</dbReference>
<evidence type="ECO:0000256" key="6">
    <source>
        <dbReference type="ARBA" id="ARBA00022989"/>
    </source>
</evidence>
<feature type="domain" description="EamA" evidence="9">
    <location>
        <begin position="3"/>
        <end position="139"/>
    </location>
</feature>
<keyword evidence="5 8" id="KW-0812">Transmembrane</keyword>
<dbReference type="SUPFAM" id="SSF103481">
    <property type="entry name" value="Multidrug resistance efflux transporter EmrE"/>
    <property type="match status" value="2"/>
</dbReference>
<dbReference type="Proteomes" id="UP000574067">
    <property type="component" value="Unassembled WGS sequence"/>
</dbReference>
<evidence type="ECO:0000313" key="10">
    <source>
        <dbReference type="EMBL" id="NML16518.1"/>
    </source>
</evidence>
<name>A0A848FB46_9BURK</name>
<feature type="transmembrane region" description="Helical" evidence="8">
    <location>
        <begin position="68"/>
        <end position="87"/>
    </location>
</feature>
<evidence type="ECO:0000256" key="5">
    <source>
        <dbReference type="ARBA" id="ARBA00022692"/>
    </source>
</evidence>
<evidence type="ECO:0000256" key="1">
    <source>
        <dbReference type="ARBA" id="ARBA00004651"/>
    </source>
</evidence>
<keyword evidence="4" id="KW-1003">Cell membrane</keyword>
<feature type="transmembrane region" description="Helical" evidence="8">
    <location>
        <begin position="40"/>
        <end position="56"/>
    </location>
</feature>
<keyword evidence="7 8" id="KW-0472">Membrane</keyword>
<comment type="subcellular location">
    <subcellularLocation>
        <location evidence="1">Cell membrane</location>
        <topology evidence="1">Multi-pass membrane protein</topology>
    </subcellularLocation>
</comment>
<evidence type="ECO:0000256" key="3">
    <source>
        <dbReference type="ARBA" id="ARBA00022448"/>
    </source>
</evidence>
<feature type="transmembrane region" description="Helical" evidence="8">
    <location>
        <begin position="99"/>
        <end position="116"/>
    </location>
</feature>
<dbReference type="RefSeq" id="WP_169161417.1">
    <property type="nucleotide sequence ID" value="NZ_JABBFW010000010.1"/>
</dbReference>
<dbReference type="GO" id="GO:0005886">
    <property type="term" value="C:plasma membrane"/>
    <property type="evidence" value="ECO:0007669"/>
    <property type="project" value="UniProtKB-SubCell"/>
</dbReference>
<feature type="transmembrane region" description="Helical" evidence="8">
    <location>
        <begin position="146"/>
        <end position="162"/>
    </location>
</feature>
<proteinExistence type="inferred from homology"/>
<protein>
    <submittedName>
        <fullName evidence="10">EamA family transporter RarD</fullName>
    </submittedName>
</protein>
<keyword evidence="3" id="KW-0813">Transport</keyword>
<accession>A0A848FB46</accession>
<evidence type="ECO:0000256" key="7">
    <source>
        <dbReference type="ARBA" id="ARBA00023136"/>
    </source>
</evidence>
<comment type="caution">
    <text evidence="10">The sequence shown here is derived from an EMBL/GenBank/DDBJ whole genome shotgun (WGS) entry which is preliminary data.</text>
</comment>
<gene>
    <name evidence="10" type="primary">rarD</name>
    <name evidence="10" type="ORF">HHL10_16155</name>
</gene>
<comment type="similarity">
    <text evidence="2">Belongs to the EamA transporter family.</text>
</comment>
<dbReference type="Pfam" id="PF00892">
    <property type="entry name" value="EamA"/>
    <property type="match status" value="1"/>
</dbReference>
<dbReference type="EMBL" id="JABBFW010000010">
    <property type="protein sequence ID" value="NML16518.1"/>
    <property type="molecule type" value="Genomic_DNA"/>
</dbReference>
<evidence type="ECO:0000256" key="2">
    <source>
        <dbReference type="ARBA" id="ARBA00007362"/>
    </source>
</evidence>
<evidence type="ECO:0000256" key="4">
    <source>
        <dbReference type="ARBA" id="ARBA00022475"/>
    </source>
</evidence>
<keyword evidence="11" id="KW-1185">Reference proteome</keyword>
<evidence type="ECO:0000313" key="11">
    <source>
        <dbReference type="Proteomes" id="UP000574067"/>
    </source>
</evidence>